<feature type="compositionally biased region" description="Low complexity" evidence="1">
    <location>
        <begin position="75"/>
        <end position="92"/>
    </location>
</feature>
<dbReference type="SMART" id="SM00421">
    <property type="entry name" value="HTH_LUXR"/>
    <property type="match status" value="1"/>
</dbReference>
<reference evidence="3 4" key="1">
    <citation type="submission" date="2016-10" db="EMBL/GenBank/DDBJ databases">
        <title>The Draft Genome Sequence of Actinokineospora bangkokensis 44EHWT reveals the biosynthetic pathway of antifungal compounds Thailandins with unusual extender unit butylmalonyl-CoA.</title>
        <authorList>
            <person name="Greule A."/>
            <person name="Intra B."/>
            <person name="Flemming S."/>
            <person name="Rommel M.G."/>
            <person name="Panbangred W."/>
            <person name="Bechthold A."/>
        </authorList>
    </citation>
    <scope>NUCLEOTIDE SEQUENCE [LARGE SCALE GENOMIC DNA]</scope>
    <source>
        <strain evidence="3 4">44EHW</strain>
    </source>
</reference>
<evidence type="ECO:0000256" key="1">
    <source>
        <dbReference type="SAM" id="MobiDB-lite"/>
    </source>
</evidence>
<dbReference type="GO" id="GO:0003677">
    <property type="term" value="F:DNA binding"/>
    <property type="evidence" value="ECO:0007669"/>
    <property type="project" value="InterPro"/>
</dbReference>
<accession>A0A1Q9LKW3</accession>
<organism evidence="3 4">
    <name type="scientific">Actinokineospora bangkokensis</name>
    <dbReference type="NCBI Taxonomy" id="1193682"/>
    <lineage>
        <taxon>Bacteria</taxon>
        <taxon>Bacillati</taxon>
        <taxon>Actinomycetota</taxon>
        <taxon>Actinomycetes</taxon>
        <taxon>Pseudonocardiales</taxon>
        <taxon>Pseudonocardiaceae</taxon>
        <taxon>Actinokineospora</taxon>
    </lineage>
</organism>
<keyword evidence="4" id="KW-1185">Reference proteome</keyword>
<feature type="compositionally biased region" description="Pro residues" evidence="1">
    <location>
        <begin position="104"/>
        <end position="116"/>
    </location>
</feature>
<comment type="caution">
    <text evidence="3">The sequence shown here is derived from an EMBL/GenBank/DDBJ whole genome shotgun (WGS) entry which is preliminary data.</text>
</comment>
<feature type="region of interest" description="Disordered" evidence="1">
    <location>
        <begin position="60"/>
        <end position="119"/>
    </location>
</feature>
<name>A0A1Q9LKW3_9PSEU</name>
<dbReference type="InterPro" id="IPR036388">
    <property type="entry name" value="WH-like_DNA-bd_sf"/>
</dbReference>
<dbReference type="SUPFAM" id="SSF46894">
    <property type="entry name" value="C-terminal effector domain of the bipartite response regulators"/>
    <property type="match status" value="1"/>
</dbReference>
<dbReference type="Gene3D" id="1.10.10.10">
    <property type="entry name" value="Winged helix-like DNA-binding domain superfamily/Winged helix DNA-binding domain"/>
    <property type="match status" value="1"/>
</dbReference>
<sequence length="368" mass="39163">MIAYKYLLSIGGVTLDRLATDLGWGRGRAERVLGALRRMRLAITGRTDGDWVALRPDALERNSTDSPSPAGGPNPTTRPSTTSLSTTSLSTTGKPRTTANPNPAEEPGPATRPSPAKPLSSAIVAWQDQLDELRDQLDTLAVLCDDTTGDHHTPTTTVEGHVEVAAALDAAAARCRTDAIAVGGLTTGVADSLPTHVNLRVLLPHLSRYDAGTRDCVDRVTRAGAQVRTTASAIPALVLFDRAEAFLLDLDGQGCRAHRVRHPAIVDFITHTAENAWATSEVFEAAGGGNRLPEHLSREVKGSIVQLLAAGYKDEVVAKKLGIAVRTCRKYIAEVFDDLGARSRFQAGWMMRDRLTSGGHLTATAGIG</sequence>
<dbReference type="InterPro" id="IPR000792">
    <property type="entry name" value="Tscrpt_reg_LuxR_C"/>
</dbReference>
<dbReference type="InterPro" id="IPR016032">
    <property type="entry name" value="Sig_transdc_resp-reg_C-effctor"/>
</dbReference>
<protein>
    <recommendedName>
        <fullName evidence="2">HTH luxR-type domain-containing protein</fullName>
    </recommendedName>
</protein>
<evidence type="ECO:0000313" key="3">
    <source>
        <dbReference type="EMBL" id="OLR92686.1"/>
    </source>
</evidence>
<dbReference type="Proteomes" id="UP000186040">
    <property type="component" value="Unassembled WGS sequence"/>
</dbReference>
<evidence type="ECO:0000259" key="2">
    <source>
        <dbReference type="SMART" id="SM00421"/>
    </source>
</evidence>
<proteinExistence type="predicted"/>
<dbReference type="AlphaFoldDB" id="A0A1Q9LKW3"/>
<evidence type="ECO:0000313" key="4">
    <source>
        <dbReference type="Proteomes" id="UP000186040"/>
    </source>
</evidence>
<gene>
    <name evidence="3" type="ORF">BJP25_21935</name>
</gene>
<dbReference type="GO" id="GO:0006355">
    <property type="term" value="P:regulation of DNA-templated transcription"/>
    <property type="evidence" value="ECO:0007669"/>
    <property type="project" value="InterPro"/>
</dbReference>
<feature type="domain" description="HTH luxR-type" evidence="2">
    <location>
        <begin position="293"/>
        <end position="351"/>
    </location>
</feature>
<dbReference type="EMBL" id="MKQR01000016">
    <property type="protein sequence ID" value="OLR92686.1"/>
    <property type="molecule type" value="Genomic_DNA"/>
</dbReference>
<dbReference type="STRING" id="1193682.BJP25_21935"/>